<reference evidence="2" key="2">
    <citation type="submission" date="2020-09" db="EMBL/GenBank/DDBJ databases">
        <authorList>
            <person name="Sun Q."/>
            <person name="Kim S."/>
        </authorList>
    </citation>
    <scope>NUCLEOTIDE SEQUENCE</scope>
    <source>
        <strain evidence="2">KCTC 12988</strain>
    </source>
</reference>
<accession>A0A918WMB8</accession>
<dbReference type="InterPro" id="IPR007433">
    <property type="entry name" value="DUF481"/>
</dbReference>
<dbReference type="EMBL" id="BMXI01000012">
    <property type="protein sequence ID" value="GHC59396.1"/>
    <property type="molecule type" value="Genomic_DNA"/>
</dbReference>
<protein>
    <recommendedName>
        <fullName evidence="4">DUF481 domain-containing protein</fullName>
    </recommendedName>
</protein>
<comment type="caution">
    <text evidence="2">The sequence shown here is derived from an EMBL/GenBank/DDBJ whole genome shotgun (WGS) entry which is preliminary data.</text>
</comment>
<evidence type="ECO:0000256" key="1">
    <source>
        <dbReference type="SAM" id="SignalP"/>
    </source>
</evidence>
<dbReference type="Proteomes" id="UP000644507">
    <property type="component" value="Unassembled WGS sequence"/>
</dbReference>
<organism evidence="2 3">
    <name type="scientific">Roseibacillus persicicus</name>
    <dbReference type="NCBI Taxonomy" id="454148"/>
    <lineage>
        <taxon>Bacteria</taxon>
        <taxon>Pseudomonadati</taxon>
        <taxon>Verrucomicrobiota</taxon>
        <taxon>Verrucomicrobiia</taxon>
        <taxon>Verrucomicrobiales</taxon>
        <taxon>Verrucomicrobiaceae</taxon>
        <taxon>Roseibacillus</taxon>
    </lineage>
</organism>
<reference evidence="2" key="1">
    <citation type="journal article" date="2014" name="Int. J. Syst. Evol. Microbiol.">
        <title>Complete genome sequence of Corynebacterium casei LMG S-19264T (=DSM 44701T), isolated from a smear-ripened cheese.</title>
        <authorList>
            <consortium name="US DOE Joint Genome Institute (JGI-PGF)"/>
            <person name="Walter F."/>
            <person name="Albersmeier A."/>
            <person name="Kalinowski J."/>
            <person name="Ruckert C."/>
        </authorList>
    </citation>
    <scope>NUCLEOTIDE SEQUENCE</scope>
    <source>
        <strain evidence="2">KCTC 12988</strain>
    </source>
</reference>
<keyword evidence="1" id="KW-0732">Signal</keyword>
<evidence type="ECO:0008006" key="4">
    <source>
        <dbReference type="Google" id="ProtNLM"/>
    </source>
</evidence>
<sequence length="505" mass="54596">MATKTKSILTVLPLASILPVFAGTSAFGPLNGDGGTNSGDFASNLGGAGSVGSPWDVTAAANMALAQGNSDSMAYSLQGLATYEGTVWEGLVGADYLYSENDGVAATDSLRVFAQGQRLLTDRIYLGLAASYYSDELADVDYRVDLAGVLGYHLIKNDRTKLSFEVGPGYGWEQQGGQSENFTTIRFGQHFEHQLNSRSKIWQNAVFTPRMEDFGDYFLTVDAGIDTLLTERWAVRTSLRYLFDSTPTAGKGEDDIALLFGLSYSLGGFPEPEAEGRRTLKPADAAPGDPAMGWVTTAALGLSLAKGNSDSLQASLAYDTAYRSASNEFFLSAAYSYGETDSTTSSDALAASARYNRLLNERLYLGAGLGFLRDDIAQVSYRLTPNALLGYYLIKNERMTLALEGGPAYVFEEVAGVEDSYFALRAAERFTWNIGPRLTFNQSLVADADPNDFDNTLYTFNAYLDADITSHLSWRLAGTYVYDNQPAAGLEKDDLTLTSGIAVQF</sequence>
<keyword evidence="3" id="KW-1185">Reference proteome</keyword>
<feature type="signal peptide" evidence="1">
    <location>
        <begin position="1"/>
        <end position="22"/>
    </location>
</feature>
<evidence type="ECO:0000313" key="3">
    <source>
        <dbReference type="Proteomes" id="UP000644507"/>
    </source>
</evidence>
<dbReference type="AlphaFoldDB" id="A0A918WMB8"/>
<dbReference type="RefSeq" id="WP_189571030.1">
    <property type="nucleotide sequence ID" value="NZ_BMXI01000012.1"/>
</dbReference>
<dbReference type="Pfam" id="PF04338">
    <property type="entry name" value="DUF481"/>
    <property type="match status" value="2"/>
</dbReference>
<gene>
    <name evidence="2" type="ORF">GCM10007100_28190</name>
</gene>
<name>A0A918WMB8_9BACT</name>
<evidence type="ECO:0000313" key="2">
    <source>
        <dbReference type="EMBL" id="GHC59396.1"/>
    </source>
</evidence>
<proteinExistence type="predicted"/>
<feature type="chain" id="PRO_5038123303" description="DUF481 domain-containing protein" evidence="1">
    <location>
        <begin position="23"/>
        <end position="505"/>
    </location>
</feature>